<dbReference type="STRING" id="1293439.WH87_12680"/>
<dbReference type="OrthoDB" id="7951125at2"/>
<keyword evidence="1" id="KW-0732">Signal</keyword>
<gene>
    <name evidence="2" type="ORF">WH87_12680</name>
</gene>
<reference evidence="2 3" key="1">
    <citation type="submission" date="2015-03" db="EMBL/GenBank/DDBJ databases">
        <authorList>
            <person name="Lepp D."/>
            <person name="Hassan Y.I."/>
            <person name="Li X.-Z."/>
            <person name="Zhou T."/>
        </authorList>
    </citation>
    <scope>NUCLEOTIDE SEQUENCE [LARGE SCALE GENOMIC DNA]</scope>
    <source>
        <strain evidence="2 3">E84</strain>
    </source>
</reference>
<name>A0A0F5Q9I9_9HYPH</name>
<dbReference type="RefSeq" id="WP_046137414.1">
    <property type="nucleotide sequence ID" value="NZ_LANJ01000019.1"/>
</dbReference>
<dbReference type="EMBL" id="LANJ01000019">
    <property type="protein sequence ID" value="KKC37386.1"/>
    <property type="molecule type" value="Genomic_DNA"/>
</dbReference>
<organism evidence="2 3">
    <name type="scientific">Devosia epidermidihirudinis</name>
    <dbReference type="NCBI Taxonomy" id="1293439"/>
    <lineage>
        <taxon>Bacteria</taxon>
        <taxon>Pseudomonadati</taxon>
        <taxon>Pseudomonadota</taxon>
        <taxon>Alphaproteobacteria</taxon>
        <taxon>Hyphomicrobiales</taxon>
        <taxon>Devosiaceae</taxon>
        <taxon>Devosia</taxon>
    </lineage>
</organism>
<keyword evidence="3" id="KW-1185">Reference proteome</keyword>
<feature type="signal peptide" evidence="1">
    <location>
        <begin position="1"/>
        <end position="25"/>
    </location>
</feature>
<comment type="caution">
    <text evidence="2">The sequence shown here is derived from an EMBL/GenBank/DDBJ whole genome shotgun (WGS) entry which is preliminary data.</text>
</comment>
<protein>
    <recommendedName>
        <fullName evidence="4">PepSY domain-containing protein</fullName>
    </recommendedName>
</protein>
<evidence type="ECO:0000313" key="2">
    <source>
        <dbReference type="EMBL" id="KKC37386.1"/>
    </source>
</evidence>
<evidence type="ECO:0008006" key="4">
    <source>
        <dbReference type="Google" id="ProtNLM"/>
    </source>
</evidence>
<accession>A0A0F5Q9I9</accession>
<evidence type="ECO:0000256" key="1">
    <source>
        <dbReference type="SAM" id="SignalP"/>
    </source>
</evidence>
<dbReference type="AlphaFoldDB" id="A0A0F5Q9I9"/>
<sequence length="92" mass="10004">MKSKFALALVSALALSAAMPAVSFAEQTRDRGGDSQRDFSTFRSDAILRELQDRGINATSVEPWGGLIRAYVQTDHGIIMEFFNPGSLTPAQ</sequence>
<feature type="chain" id="PRO_5002494188" description="PepSY domain-containing protein" evidence="1">
    <location>
        <begin position="26"/>
        <end position="92"/>
    </location>
</feature>
<evidence type="ECO:0000313" key="3">
    <source>
        <dbReference type="Proteomes" id="UP000033411"/>
    </source>
</evidence>
<dbReference type="PATRIC" id="fig|1293439.3.peg.2143"/>
<proteinExistence type="predicted"/>
<dbReference type="Proteomes" id="UP000033411">
    <property type="component" value="Unassembled WGS sequence"/>
</dbReference>